<feature type="transmembrane region" description="Helical" evidence="1">
    <location>
        <begin position="146"/>
        <end position="164"/>
    </location>
</feature>
<feature type="transmembrane region" description="Helical" evidence="1">
    <location>
        <begin position="83"/>
        <end position="104"/>
    </location>
</feature>
<dbReference type="CDD" id="cd01949">
    <property type="entry name" value="GGDEF"/>
    <property type="match status" value="1"/>
</dbReference>
<dbReference type="InterPro" id="IPR000160">
    <property type="entry name" value="GGDEF_dom"/>
</dbReference>
<organism evidence="4 5">
    <name type="scientific">Jiella mangrovi</name>
    <dbReference type="NCBI Taxonomy" id="2821407"/>
    <lineage>
        <taxon>Bacteria</taxon>
        <taxon>Pseudomonadati</taxon>
        <taxon>Pseudomonadota</taxon>
        <taxon>Alphaproteobacteria</taxon>
        <taxon>Hyphomicrobiales</taxon>
        <taxon>Aurantimonadaceae</taxon>
        <taxon>Jiella</taxon>
    </lineage>
</organism>
<dbReference type="SMART" id="SM00267">
    <property type="entry name" value="GGDEF"/>
    <property type="match status" value="1"/>
</dbReference>
<dbReference type="GO" id="GO:0052621">
    <property type="term" value="F:diguanylate cyclase activity"/>
    <property type="evidence" value="ECO:0007669"/>
    <property type="project" value="UniProtKB-EC"/>
</dbReference>
<keyword evidence="1" id="KW-1133">Transmembrane helix</keyword>
<dbReference type="InterPro" id="IPR043128">
    <property type="entry name" value="Rev_trsase/Diguanyl_cyclase"/>
</dbReference>
<evidence type="ECO:0000313" key="4">
    <source>
        <dbReference type="EMBL" id="MBP0617789.1"/>
    </source>
</evidence>
<dbReference type="Gene3D" id="3.30.70.270">
    <property type="match status" value="1"/>
</dbReference>
<feature type="transmembrane region" description="Helical" evidence="1">
    <location>
        <begin position="16"/>
        <end position="37"/>
    </location>
</feature>
<dbReference type="PANTHER" id="PTHR44757:SF2">
    <property type="entry name" value="BIOFILM ARCHITECTURE MAINTENANCE PROTEIN MBAA"/>
    <property type="match status" value="1"/>
</dbReference>
<feature type="domain" description="GGDEF" evidence="2">
    <location>
        <begin position="391"/>
        <end position="453"/>
    </location>
</feature>
<dbReference type="Pfam" id="PF00990">
    <property type="entry name" value="GGDEF"/>
    <property type="match status" value="1"/>
</dbReference>
<feature type="transmembrane region" description="Helical" evidence="1">
    <location>
        <begin position="430"/>
        <end position="450"/>
    </location>
</feature>
<proteinExistence type="predicted"/>
<gene>
    <name evidence="4" type="ORF">J6595_19575</name>
</gene>
<feature type="transmembrane region" description="Helical" evidence="1">
    <location>
        <begin position="111"/>
        <end position="130"/>
    </location>
</feature>
<protein>
    <submittedName>
        <fullName evidence="4">Diguanylate cyclase</fullName>
        <ecNumber evidence="4">2.7.7.65</ecNumber>
    </submittedName>
</protein>
<dbReference type="PROSITE" id="PS50924">
    <property type="entry name" value="MHYT"/>
    <property type="match status" value="1"/>
</dbReference>
<dbReference type="PROSITE" id="PS50887">
    <property type="entry name" value="GGDEF"/>
    <property type="match status" value="1"/>
</dbReference>
<dbReference type="InterPro" id="IPR052155">
    <property type="entry name" value="Biofilm_reg_signaling"/>
</dbReference>
<accession>A0ABS4BM60</accession>
<keyword evidence="5" id="KW-1185">Reference proteome</keyword>
<dbReference type="PANTHER" id="PTHR44757">
    <property type="entry name" value="DIGUANYLATE CYCLASE DGCP"/>
    <property type="match status" value="1"/>
</dbReference>
<keyword evidence="1" id="KW-0472">Membrane</keyword>
<dbReference type="SUPFAM" id="SSF55785">
    <property type="entry name" value="PYP-like sensor domain (PAS domain)"/>
    <property type="match status" value="1"/>
</dbReference>
<dbReference type="SUPFAM" id="SSF55073">
    <property type="entry name" value="Nucleotide cyclase"/>
    <property type="match status" value="1"/>
</dbReference>
<keyword evidence="4" id="KW-0808">Transferase</keyword>
<dbReference type="EMBL" id="JAGJCF010000020">
    <property type="protein sequence ID" value="MBP0617789.1"/>
    <property type="molecule type" value="Genomic_DNA"/>
</dbReference>
<feature type="transmembrane region" description="Helical" evidence="1">
    <location>
        <begin position="215"/>
        <end position="238"/>
    </location>
</feature>
<feature type="transmembrane region" description="Helical" evidence="1">
    <location>
        <begin position="176"/>
        <end position="195"/>
    </location>
</feature>
<dbReference type="Proteomes" id="UP000678276">
    <property type="component" value="Unassembled WGS sequence"/>
</dbReference>
<comment type="caution">
    <text evidence="1">Lacks conserved residue(s) required for the propagation of feature annotation.</text>
</comment>
<evidence type="ECO:0000256" key="1">
    <source>
        <dbReference type="PROSITE-ProRule" id="PRU00244"/>
    </source>
</evidence>
<name>A0ABS4BM60_9HYPH</name>
<feature type="transmembrane region" description="Helical" evidence="1">
    <location>
        <begin position="49"/>
        <end position="71"/>
    </location>
</feature>
<dbReference type="EC" id="2.7.7.65" evidence="4"/>
<keyword evidence="1" id="KW-0812">Transmembrane</keyword>
<evidence type="ECO:0000313" key="5">
    <source>
        <dbReference type="Proteomes" id="UP000678276"/>
    </source>
</evidence>
<dbReference type="Pfam" id="PF03707">
    <property type="entry name" value="MHYT"/>
    <property type="match status" value="2"/>
</dbReference>
<dbReference type="InterPro" id="IPR035965">
    <property type="entry name" value="PAS-like_dom_sf"/>
</dbReference>
<comment type="caution">
    <text evidence="4">The sequence shown here is derived from an EMBL/GenBank/DDBJ whole genome shotgun (WGS) entry which is preliminary data.</text>
</comment>
<keyword evidence="4" id="KW-0548">Nucleotidyltransferase</keyword>
<dbReference type="InterPro" id="IPR005330">
    <property type="entry name" value="MHYT_dom"/>
</dbReference>
<sequence length="453" mass="49567">MDTIVTCLTVGHDQTLLISAVAICLIGIHASFSIATHAARAEGKAKRHWALLSIFAAGCTAWATHMVALLAYRPGMLSAFEPILMTISLLVTIAGIGLSMWLVIGRRDRRLRIYAGLILGVAITILHYLGQASYFVTGRVSWDPKFVAASISLGIPLYIVAIVISGERNRKLRALAPLLLLVAIAVLHVTGMAAMKVTYDPRIRLPAFSLEPDVVAPIVASVCMGLVLLAVLGLRFAIAARAQMRRDQNRLGELANLAVEGLAVCDDGIITSVNESLWRLTERNHAQLCWQPIETLLPGLELEDMADQQEYDAELLCHGGGVVPVRVLRRDVLVGSKKLTVVAIRDQSERLKSEATIRRLAYTNALTGLTNRVRFHDLLSRRLARQRLADHPFALLALDLDRFKWVNDTMGHGVGDQLLSQIADRLRESVLLMMLLPGSAATSGLLPVSWTPR</sequence>
<dbReference type="InterPro" id="IPR029787">
    <property type="entry name" value="Nucleotide_cyclase"/>
</dbReference>
<dbReference type="NCBIfam" id="TIGR00254">
    <property type="entry name" value="GGDEF"/>
    <property type="match status" value="1"/>
</dbReference>
<feature type="domain" description="MHYT" evidence="3">
    <location>
        <begin position="12"/>
        <end position="198"/>
    </location>
</feature>
<evidence type="ECO:0000259" key="2">
    <source>
        <dbReference type="PROSITE" id="PS50887"/>
    </source>
</evidence>
<evidence type="ECO:0000259" key="3">
    <source>
        <dbReference type="PROSITE" id="PS50924"/>
    </source>
</evidence>
<reference evidence="4 5" key="1">
    <citation type="submission" date="2021-04" db="EMBL/GenBank/DDBJ databases">
        <title>Whole genome sequence of Jiella sp. KSK16Y-1.</title>
        <authorList>
            <person name="Tuo L."/>
        </authorList>
    </citation>
    <scope>NUCLEOTIDE SEQUENCE [LARGE SCALE GENOMIC DNA]</scope>
    <source>
        <strain evidence="4 5">KSK16Y-1</strain>
    </source>
</reference>